<feature type="region of interest" description="Disordered" evidence="2">
    <location>
        <begin position="58"/>
        <end position="84"/>
    </location>
</feature>
<dbReference type="InterPro" id="IPR020569">
    <property type="entry name" value="UPF0029_Impact_CS"/>
</dbReference>
<dbReference type="InterPro" id="IPR035647">
    <property type="entry name" value="EFG_III/V"/>
</dbReference>
<dbReference type="Pfam" id="PF01205">
    <property type="entry name" value="Impact_N"/>
    <property type="match status" value="1"/>
</dbReference>
<dbReference type="InterPro" id="IPR015269">
    <property type="entry name" value="UPF0029_Impact_C"/>
</dbReference>
<dbReference type="Gene3D" id="3.30.70.240">
    <property type="match status" value="1"/>
</dbReference>
<dbReference type="Gene3D" id="3.30.230.30">
    <property type="entry name" value="Impact, N-terminal domain"/>
    <property type="match status" value="1"/>
</dbReference>
<sequence length="203" mass="21577">MTDTFRTLAAAARAEPPKTKGSRFIGAAFPAATAAEALAHVETVRQQEHAARHHGWAYRLGPDAPAPRSSDDGEPSGSTGPPILREIEGRGLFHAVVVVTRYYGGTKLGVGGLARAYAEAAGLALDAARLRTVTIRVPVRLGFAFDDTAPAMRLLDRFDAEVADQTYSPDGTELVLRVRRSEADALKAAFVEATAGRGEVRDP</sequence>
<dbReference type="InterPro" id="IPR001498">
    <property type="entry name" value="Impact_N"/>
</dbReference>
<name>A0A271J115_9BACT</name>
<protein>
    <recommendedName>
        <fullName evidence="7">Impact N-terminal domain-containing protein</fullName>
    </recommendedName>
</protein>
<feature type="domain" description="Impact N-terminal" evidence="3">
    <location>
        <begin position="20"/>
        <end position="124"/>
    </location>
</feature>
<dbReference type="RefSeq" id="WP_095510717.1">
    <property type="nucleotide sequence ID" value="NZ_MQWD01000001.1"/>
</dbReference>
<reference evidence="5 6" key="1">
    <citation type="submission" date="2016-11" db="EMBL/GenBank/DDBJ databases">
        <title>Study of marine rhodopsin-containing bacteria.</title>
        <authorList>
            <person name="Yoshizawa S."/>
            <person name="Kumagai Y."/>
            <person name="Kogure K."/>
        </authorList>
    </citation>
    <scope>NUCLEOTIDE SEQUENCE [LARGE SCALE GENOMIC DNA]</scope>
    <source>
        <strain evidence="5 6">SAORIC-28</strain>
    </source>
</reference>
<dbReference type="InterPro" id="IPR036956">
    <property type="entry name" value="Impact_N_sf"/>
</dbReference>
<dbReference type="EMBL" id="MQWD01000001">
    <property type="protein sequence ID" value="PAP77050.1"/>
    <property type="molecule type" value="Genomic_DNA"/>
</dbReference>
<dbReference type="GO" id="GO:0005737">
    <property type="term" value="C:cytoplasm"/>
    <property type="evidence" value="ECO:0007669"/>
    <property type="project" value="TreeGrafter"/>
</dbReference>
<evidence type="ECO:0008006" key="7">
    <source>
        <dbReference type="Google" id="ProtNLM"/>
    </source>
</evidence>
<organism evidence="5 6">
    <name type="scientific">Rubrivirga marina</name>
    <dbReference type="NCBI Taxonomy" id="1196024"/>
    <lineage>
        <taxon>Bacteria</taxon>
        <taxon>Pseudomonadati</taxon>
        <taxon>Rhodothermota</taxon>
        <taxon>Rhodothermia</taxon>
        <taxon>Rhodothermales</taxon>
        <taxon>Rubricoccaceae</taxon>
        <taxon>Rubrivirga</taxon>
    </lineage>
</organism>
<dbReference type="OrthoDB" id="9813771at2"/>
<evidence type="ECO:0000256" key="1">
    <source>
        <dbReference type="ARBA" id="ARBA00007665"/>
    </source>
</evidence>
<dbReference type="PANTHER" id="PTHR16301:SF20">
    <property type="entry name" value="IMPACT FAMILY MEMBER YIGZ"/>
    <property type="match status" value="1"/>
</dbReference>
<dbReference type="Pfam" id="PF09186">
    <property type="entry name" value="DUF1949"/>
    <property type="match status" value="1"/>
</dbReference>
<comment type="similarity">
    <text evidence="1">Belongs to the IMPACT family.</text>
</comment>
<dbReference type="Proteomes" id="UP000216339">
    <property type="component" value="Unassembled WGS sequence"/>
</dbReference>
<gene>
    <name evidence="5" type="ORF">BSZ37_11715</name>
</gene>
<keyword evidence="6" id="KW-1185">Reference proteome</keyword>
<dbReference type="PROSITE" id="PS00910">
    <property type="entry name" value="UPF0029"/>
    <property type="match status" value="1"/>
</dbReference>
<comment type="caution">
    <text evidence="5">The sequence shown here is derived from an EMBL/GenBank/DDBJ whole genome shotgun (WGS) entry which is preliminary data.</text>
</comment>
<dbReference type="InterPro" id="IPR023582">
    <property type="entry name" value="Impact"/>
</dbReference>
<dbReference type="GO" id="GO:0006446">
    <property type="term" value="P:regulation of translational initiation"/>
    <property type="evidence" value="ECO:0007669"/>
    <property type="project" value="TreeGrafter"/>
</dbReference>
<dbReference type="PANTHER" id="PTHR16301">
    <property type="entry name" value="IMPACT-RELATED"/>
    <property type="match status" value="1"/>
</dbReference>
<dbReference type="SUPFAM" id="SSF54980">
    <property type="entry name" value="EF-G C-terminal domain-like"/>
    <property type="match status" value="1"/>
</dbReference>
<accession>A0A271J115</accession>
<evidence type="ECO:0000259" key="4">
    <source>
        <dbReference type="Pfam" id="PF09186"/>
    </source>
</evidence>
<evidence type="ECO:0000259" key="3">
    <source>
        <dbReference type="Pfam" id="PF01205"/>
    </source>
</evidence>
<proteinExistence type="inferred from homology"/>
<dbReference type="InterPro" id="IPR020568">
    <property type="entry name" value="Ribosomal_Su5_D2-typ_SF"/>
</dbReference>
<feature type="domain" description="UPF0029" evidence="4">
    <location>
        <begin position="143"/>
        <end position="197"/>
    </location>
</feature>
<evidence type="ECO:0000313" key="6">
    <source>
        <dbReference type="Proteomes" id="UP000216339"/>
    </source>
</evidence>
<dbReference type="SUPFAM" id="SSF54211">
    <property type="entry name" value="Ribosomal protein S5 domain 2-like"/>
    <property type="match status" value="1"/>
</dbReference>
<dbReference type="AlphaFoldDB" id="A0A271J115"/>
<evidence type="ECO:0000313" key="5">
    <source>
        <dbReference type="EMBL" id="PAP77050.1"/>
    </source>
</evidence>
<evidence type="ECO:0000256" key="2">
    <source>
        <dbReference type="SAM" id="MobiDB-lite"/>
    </source>
</evidence>